<evidence type="ECO:0000256" key="1">
    <source>
        <dbReference type="ARBA" id="ARBA00004127"/>
    </source>
</evidence>
<dbReference type="InterPro" id="IPR010652">
    <property type="entry name" value="DUF1232"/>
</dbReference>
<comment type="subcellular location">
    <subcellularLocation>
        <location evidence="1">Endomembrane system</location>
        <topology evidence="1">Multi-pass membrane protein</topology>
    </subcellularLocation>
</comment>
<keyword evidence="2" id="KW-0812">Transmembrane</keyword>
<dbReference type="EMBL" id="CADCUP010000160">
    <property type="protein sequence ID" value="CAA9404138.1"/>
    <property type="molecule type" value="Genomic_DNA"/>
</dbReference>
<evidence type="ECO:0000256" key="4">
    <source>
        <dbReference type="ARBA" id="ARBA00023136"/>
    </source>
</evidence>
<name>A0A6J4P3X9_9ACTN</name>
<dbReference type="AlphaFoldDB" id="A0A6J4P3X9"/>
<accession>A0A6J4P3X9</accession>
<gene>
    <name evidence="6" type="ORF">AVDCRST_MAG06-2403</name>
</gene>
<sequence length="123" mass="13185">MESLDHTNAPLAVVADRVVAAVRFLHDRANHLHTATAPTDNMPELAELREGLAQTAAVAARERLLIASLHYLVTPVDLVPDFHAGGYIDDVVLLAWVFGVASSELTPYLPDDLDGGETASTET</sequence>
<keyword evidence="3" id="KW-1133">Transmembrane helix</keyword>
<evidence type="ECO:0000256" key="2">
    <source>
        <dbReference type="ARBA" id="ARBA00022692"/>
    </source>
</evidence>
<proteinExistence type="predicted"/>
<evidence type="ECO:0000259" key="5">
    <source>
        <dbReference type="Pfam" id="PF06803"/>
    </source>
</evidence>
<keyword evidence="4" id="KW-0472">Membrane</keyword>
<evidence type="ECO:0000313" key="6">
    <source>
        <dbReference type="EMBL" id="CAA9404138.1"/>
    </source>
</evidence>
<organism evidence="6">
    <name type="scientific">uncultured Nocardioides sp</name>
    <dbReference type="NCBI Taxonomy" id="198441"/>
    <lineage>
        <taxon>Bacteria</taxon>
        <taxon>Bacillati</taxon>
        <taxon>Actinomycetota</taxon>
        <taxon>Actinomycetes</taxon>
        <taxon>Propionibacteriales</taxon>
        <taxon>Nocardioidaceae</taxon>
        <taxon>Nocardioides</taxon>
        <taxon>environmental samples</taxon>
    </lineage>
</organism>
<protein>
    <recommendedName>
        <fullName evidence="5">DUF1232 domain-containing protein</fullName>
    </recommendedName>
</protein>
<dbReference type="RefSeq" id="WP_295659886.1">
    <property type="nucleotide sequence ID" value="NZ_CADCUP010000160.1"/>
</dbReference>
<dbReference type="Pfam" id="PF06803">
    <property type="entry name" value="DUF1232"/>
    <property type="match status" value="1"/>
</dbReference>
<feature type="domain" description="DUF1232" evidence="5">
    <location>
        <begin position="64"/>
        <end position="96"/>
    </location>
</feature>
<evidence type="ECO:0000256" key="3">
    <source>
        <dbReference type="ARBA" id="ARBA00022989"/>
    </source>
</evidence>
<reference evidence="6" key="1">
    <citation type="submission" date="2020-02" db="EMBL/GenBank/DDBJ databases">
        <authorList>
            <person name="Meier V. D."/>
        </authorList>
    </citation>
    <scope>NUCLEOTIDE SEQUENCE</scope>
    <source>
        <strain evidence="6">AVDCRST_MAG06</strain>
    </source>
</reference>
<dbReference type="GO" id="GO:0012505">
    <property type="term" value="C:endomembrane system"/>
    <property type="evidence" value="ECO:0007669"/>
    <property type="project" value="UniProtKB-SubCell"/>
</dbReference>